<feature type="compositionally biased region" description="Basic and acidic residues" evidence="5">
    <location>
        <begin position="1085"/>
        <end position="1099"/>
    </location>
</feature>
<feature type="compositionally biased region" description="Basic and acidic residues" evidence="5">
    <location>
        <begin position="816"/>
        <end position="832"/>
    </location>
</feature>
<feature type="compositionally biased region" description="Basic and acidic residues" evidence="5">
    <location>
        <begin position="2420"/>
        <end position="2440"/>
    </location>
</feature>
<keyword evidence="2" id="KW-0396">Initiation factor</keyword>
<feature type="compositionally biased region" description="Low complexity" evidence="5">
    <location>
        <begin position="705"/>
        <end position="718"/>
    </location>
</feature>
<feature type="region of interest" description="Disordered" evidence="5">
    <location>
        <begin position="1345"/>
        <end position="1546"/>
    </location>
</feature>
<sequence>MSAVADGASSGTIHQSLQNSRVELFAEQSSSVGAGSGNHPLFECSDFLSSCDSALPAAPQYPPFSVGGTRESPFVSGGPPTFGHPLSVSASFAAPCSQRGTPAGGSFLSPAQSWLKTYFPSENAVNSRSSLEPVILPGLPSASSPSGCVPAFPTFFPVPVGPTPLSGVAAPCRSLAKPQPASRLQLGEEPEGREAARTGRGGLFPSLGAPVTMPPPPASVATPTAAESANGGAAAPVAPSPSGNAGPMRSQLRADAVEFRPAATTAAVVPGSFKGASGGVQAAPPAAPAGGVQHSGAAGATPASPSSMGLSGVNNGATPASPSSATTYNSTHQFNRNAQEFVPGRPFVVYPSSPSPPGAPPPPMAGALARSAPAQAAGLGPATAPGATQNVGVPPVPGVVRGASPPAGAPATLPGYAPQVVGRGAGHLAPGAHHSQPFIPVPGSLHFAPMPHPVPAQFAAPMNGALYAGQPAPGPVDHLVVAAVGAQSDAALAAQLHDKAATGAAVPASFVYPYAAPHPHLVGPGGPNCPPSEFLGVGAPYTMGSPATGPGSGLGRGGRGGRLGRGGRTGDMVNYRVSGGAGRGAGRGIPNAPGGSGRLQGGAPHHGRGGAAAGPTQAGGAQGAAWGGQQGGGQALGGPLGRTSHQGAGAAGASKASTAGVSEEVKSQPPPPPAAAQGTTRMPAGTSFRDKLMQGNAKTTEHAEGAPGASPAPAKTGATSGAQERALPSSSLTPTSTSGTGTAVGGGASPSGSSTNDGTRSPVCSGTGAVPEATKTRPATAPGAGALSATPGSLSYAGAAAGAAGASRPSSVPQKLSEEAPKQGKTSPEKGTPRATGGTAATPSWSQKAGSAAAPAKENAAQAAAGSATATKENAASTQTRRSSHAECATPSRRGSIRPATPVVSAGQGRDRAGEASRPRGSDASDNAPVRGQEAAPEQEAVEKSTGESATTAPQGPRSWAERMKTNASKPVVVTPSPSARKSPANASSTNGGSGAAARAGASPVSPATKSGLGTGRGRGDAPMAPESTDQQGSSQTQAVEKKREQSVEVPSASAPAPGKPTGWAARVSAPSPQPAATAAAPAAEKTESVSKEVGREGDNEAVANFVRGSRDDTKVAKADGKKEVASAGEAASVVELSQEVAEAAASTAAPSGPMTWAERARRVKEKPVPVAEPAKPSPPSSGGETVSEARGSAGGAGKHDAHRRGEKDRRSREEGRGSTSHGYAERAGHHRREHHRDHHRGSRGEASEEAAGPAASLQGQAHHAHEGAQHRQGRGGNGAEPQAPESQPTQSTQPQGSAGADQEGGARRRGSNAGAAALPAGDGKVAETAGPQKPAGCYAAVVAASQPAQAPRRWGPQAGQQPQAQQVAGGKPVQAAFEEASTPAIPAGDKGTRPAPGGAWRAQSAAAVGGSGGSAAAGEGQGAARDAAGKEEEPHVLWPRNRPKLKKVVVEQEEEKEAPLLPGQEQKFALPQGRKDQLRAEERRRAKQQVLKQEEEDDEAAAMQPSPEAHGPTVGALGVAGGFLPPPPCVIPPPPPTGGAPVSSRGFATTASLVGSVFSTPTTLEPPEPAAAPAMSQNSSAVSLVACVSSADVQKPVPTVVVEAPAEPMGFAVSLAKKETGAEAANVVTKLGNLPPVSAGFTEPPPPPPPSEDAFLGQAMKAEMYHKLSPRGRRPSDMSPRANRQAARDECRSGRASRSPRGDNGQGRRLSASQVQKDLELEAKRESHLSPRAASRSPRSLRTHSPASGSASPRDASPQANRLLLPDGAVAQREGQRSRADSAHSSSPRRRCSRAASPAPVPPPLPAAGEFGDSPAASAGSSSPSDFPSPSTPGSATHRQPLAPSSTRSAGESPDALSSPQSKASSSPPSASSLLSDGPSRSAANGPVSAQGSGNACAGLYSKRLLVAYRLSKQAASVPALISICAMSHAAATQQVQPGGDFWHHGRQGHGDDSWKSGGRGGSGRTGGDGLLHAMHRKNEGKRAMGSGSQVGNRNEDGWRVGDGSHSRQADGGRGSGSLRDWRRGEDSRGGLSAMAGGLGGFFNQERPDPGEFRRMQQSLPPPPSHAILKASESSWVKKQAEQKKDEQQQLLRRLKGHLNKLTLEKFEKLYPQILNAGIKEKEEVNALMKMVFEKAVSQHHFIQMYVQLCSRLKDDLKQILADDAKGSYFRRILINQCEDSFVANLEPMRVPEGLDEDEAFEFAQLYKARMKGNMIFVGELLKSRMISHRILLECIDRLLQKRLECIDISGGEDQGVPHMEALCAFLHTVGPFFENPKWKFYEEFCERIKVVQKLQKDESLPFRVRCLLKDVLDNRAEKWRKKFAATKEGPTRLSELHQQAQLEQQQQQYSAGILGGKGRGFDTRGGDDGGWEMATSRRGVGPAKAKPGMNPMPMNANSRMGGGETSKPMSAFSALGRMRSEREKERESGRDDNLRRENWGSSFSKRSPANASASATPVDASSSHTVSASGPSSLLGRAPAEPSSPAKDSSRRKSGGEPAAPKTSSGTAPMSEEQQVAAARSEMKDLVQSMDLNTALEMLKEMNLSQSVHKEIFDEWLKYSIEALVADKEHVNKQRAIAFQLFVQVCQKGILQAEALKACLKQFMSNSSAEEGEDGEAVEDSPYSDLKIDVPRLTDFMKEFLQTLEAADPEHQVLSTSTLDDLKGKL</sequence>
<feature type="domain" description="MIF4G" evidence="6">
    <location>
        <begin position="2093"/>
        <end position="2320"/>
    </location>
</feature>
<feature type="compositionally biased region" description="Low complexity" evidence="5">
    <location>
        <begin position="1857"/>
        <end position="1884"/>
    </location>
</feature>
<feature type="region of interest" description="Disordered" evidence="5">
    <location>
        <begin position="543"/>
        <end position="1333"/>
    </location>
</feature>
<dbReference type="SUPFAM" id="SSF48371">
    <property type="entry name" value="ARM repeat"/>
    <property type="match status" value="1"/>
</dbReference>
<dbReference type="Pfam" id="PF02854">
    <property type="entry name" value="MIF4G"/>
    <property type="match status" value="1"/>
</dbReference>
<feature type="compositionally biased region" description="Low complexity" evidence="5">
    <location>
        <begin position="797"/>
        <end position="806"/>
    </location>
</feature>
<feature type="compositionally biased region" description="Basic residues" evidence="5">
    <location>
        <begin position="1229"/>
        <end position="1242"/>
    </location>
</feature>
<feature type="compositionally biased region" description="Pro residues" evidence="5">
    <location>
        <begin position="353"/>
        <end position="364"/>
    </location>
</feature>
<feature type="compositionally biased region" description="Basic and acidic residues" evidence="5">
    <location>
        <begin position="1198"/>
        <end position="1217"/>
    </location>
</feature>
<evidence type="ECO:0000259" key="6">
    <source>
        <dbReference type="SMART" id="SM00543"/>
    </source>
</evidence>
<feature type="compositionally biased region" description="Basic and acidic residues" evidence="5">
    <location>
        <begin position="1718"/>
        <end position="1730"/>
    </location>
</feature>
<dbReference type="SMR" id="A0A7J6K6T4"/>
<feature type="compositionally biased region" description="Low complexity" evidence="5">
    <location>
        <begin position="219"/>
        <end position="247"/>
    </location>
</feature>
<dbReference type="SMART" id="SM00543">
    <property type="entry name" value="MIF4G"/>
    <property type="match status" value="1"/>
</dbReference>
<feature type="coiled-coil region" evidence="4">
    <location>
        <begin position="2079"/>
        <end position="2106"/>
    </location>
</feature>
<feature type="compositionally biased region" description="Low complexity" evidence="5">
    <location>
        <begin position="1250"/>
        <end position="1262"/>
    </location>
</feature>
<feature type="compositionally biased region" description="Basic and acidic residues" evidence="5">
    <location>
        <begin position="1109"/>
        <end position="1125"/>
    </location>
</feature>
<dbReference type="InterPro" id="IPR003890">
    <property type="entry name" value="MIF4G-like_typ-3"/>
</dbReference>
<feature type="compositionally biased region" description="Polar residues" evidence="5">
    <location>
        <begin position="308"/>
        <end position="329"/>
    </location>
</feature>
<gene>
    <name evidence="7" type="ORF">TGRH88_082070</name>
</gene>
<feature type="compositionally biased region" description="Low complexity" evidence="5">
    <location>
        <begin position="279"/>
        <end position="307"/>
    </location>
</feature>
<comment type="caution">
    <text evidence="7">The sequence shown here is derived from an EMBL/GenBank/DDBJ whole genome shotgun (WGS) entry which is preliminary data.</text>
</comment>
<evidence type="ECO:0000313" key="7">
    <source>
        <dbReference type="EMBL" id="KAF4642392.1"/>
    </source>
</evidence>
<feature type="compositionally biased region" description="Low complexity" evidence="5">
    <location>
        <begin position="1280"/>
        <end position="1296"/>
    </location>
</feature>
<feature type="compositionally biased region" description="Gly residues" evidence="5">
    <location>
        <begin position="620"/>
        <end position="640"/>
    </location>
</feature>
<feature type="compositionally biased region" description="Low complexity" evidence="5">
    <location>
        <begin position="833"/>
        <end position="876"/>
    </location>
</feature>
<dbReference type="Proteomes" id="UP000557509">
    <property type="component" value="Unassembled WGS sequence"/>
</dbReference>
<keyword evidence="3" id="KW-0648">Protein biosynthesis</keyword>
<feature type="compositionally biased region" description="Gly residues" evidence="5">
    <location>
        <begin position="1410"/>
        <end position="1422"/>
    </location>
</feature>
<dbReference type="Gene3D" id="1.25.40.180">
    <property type="match status" value="2"/>
</dbReference>
<dbReference type="GO" id="GO:0003729">
    <property type="term" value="F:mRNA binding"/>
    <property type="evidence" value="ECO:0007669"/>
    <property type="project" value="TreeGrafter"/>
</dbReference>
<evidence type="ECO:0000256" key="2">
    <source>
        <dbReference type="ARBA" id="ARBA00022540"/>
    </source>
</evidence>
<feature type="compositionally biased region" description="Low complexity" evidence="5">
    <location>
        <begin position="372"/>
        <end position="390"/>
    </location>
</feature>
<feature type="compositionally biased region" description="Pro residues" evidence="5">
    <location>
        <begin position="1525"/>
        <end position="1539"/>
    </location>
</feature>
<feature type="compositionally biased region" description="Low complexity" evidence="5">
    <location>
        <begin position="726"/>
        <end position="741"/>
    </location>
</feature>
<name>A0A7J6K6T4_TOXGO</name>
<feature type="compositionally biased region" description="Low complexity" evidence="5">
    <location>
        <begin position="1126"/>
        <end position="1150"/>
    </location>
</feature>
<feature type="compositionally biased region" description="Gly residues" evidence="5">
    <location>
        <begin position="550"/>
        <end position="569"/>
    </location>
</feature>
<feature type="compositionally biased region" description="Basic and acidic residues" evidence="5">
    <location>
        <begin position="2021"/>
        <end position="2030"/>
    </location>
</feature>
<feature type="compositionally biased region" description="Basic and acidic residues" evidence="5">
    <location>
        <begin position="2047"/>
        <end position="2056"/>
    </location>
</feature>
<proteinExistence type="inferred from homology"/>
<feature type="region of interest" description="Disordered" evidence="5">
    <location>
        <begin position="277"/>
        <end position="329"/>
    </location>
</feature>
<dbReference type="VEuPathDB" id="ToxoDB:TGME49_269180"/>
<dbReference type="PANTHER" id="PTHR23253">
    <property type="entry name" value="EUKARYOTIC TRANSLATION INITIATION FACTOR 4 GAMMA"/>
    <property type="match status" value="1"/>
</dbReference>
<feature type="compositionally biased region" description="Polar residues" evidence="5">
    <location>
        <begin position="1028"/>
        <end position="1039"/>
    </location>
</feature>
<feature type="compositionally biased region" description="Low complexity" evidence="5">
    <location>
        <begin position="1345"/>
        <end position="1373"/>
    </location>
</feature>
<dbReference type="GO" id="GO:0003743">
    <property type="term" value="F:translation initiation factor activity"/>
    <property type="evidence" value="ECO:0007669"/>
    <property type="project" value="UniProtKB-KW"/>
</dbReference>
<feature type="region of interest" description="Disordered" evidence="5">
    <location>
        <begin position="1940"/>
        <end position="2067"/>
    </location>
</feature>
<keyword evidence="4" id="KW-0175">Coiled coil</keyword>
<accession>A0A7J6K6T4</accession>
<evidence type="ECO:0000256" key="4">
    <source>
        <dbReference type="SAM" id="Coils"/>
    </source>
</evidence>
<feature type="region of interest" description="Disordered" evidence="5">
    <location>
        <begin position="345"/>
        <end position="390"/>
    </location>
</feature>
<dbReference type="PANTHER" id="PTHR23253:SF9">
    <property type="entry name" value="EUKARYOTIC TRANSLATION INITIATION FACTOR 4 GAMMA 2"/>
    <property type="match status" value="1"/>
</dbReference>
<evidence type="ECO:0000256" key="3">
    <source>
        <dbReference type="ARBA" id="ARBA00022917"/>
    </source>
</evidence>
<feature type="compositionally biased region" description="Gly residues" evidence="5">
    <location>
        <begin position="1959"/>
        <end position="1971"/>
    </location>
</feature>
<evidence type="ECO:0000256" key="1">
    <source>
        <dbReference type="ARBA" id="ARBA00005775"/>
    </source>
</evidence>
<dbReference type="GO" id="GO:0016281">
    <property type="term" value="C:eukaryotic translation initiation factor 4F complex"/>
    <property type="evidence" value="ECO:0007669"/>
    <property type="project" value="TreeGrafter"/>
</dbReference>
<feature type="compositionally biased region" description="Low complexity" evidence="5">
    <location>
        <begin position="1075"/>
        <end position="1084"/>
    </location>
</feature>
<dbReference type="InterPro" id="IPR016024">
    <property type="entry name" value="ARM-type_fold"/>
</dbReference>
<evidence type="ECO:0000256" key="5">
    <source>
        <dbReference type="SAM" id="MobiDB-lite"/>
    </source>
</evidence>
<feature type="compositionally biased region" description="Low complexity" evidence="5">
    <location>
        <begin position="1731"/>
        <end position="1741"/>
    </location>
</feature>
<feature type="compositionally biased region" description="Low complexity" evidence="5">
    <location>
        <begin position="1808"/>
        <end position="1836"/>
    </location>
</feature>
<feature type="compositionally biased region" description="Polar residues" evidence="5">
    <location>
        <begin position="2504"/>
        <end position="2516"/>
    </location>
</feature>
<reference evidence="7 8" key="1">
    <citation type="submission" date="2020-03" db="EMBL/GenBank/DDBJ databases">
        <title>Genome sequence of Toxoplasma gondii RH-88 strain.</title>
        <authorList>
            <person name="Lorenzi H.A."/>
            <person name="Venepally P."/>
            <person name="Rozenberg A."/>
            <person name="Sibley D."/>
        </authorList>
    </citation>
    <scope>NUCLEOTIDE SEQUENCE [LARGE SCALE GENOMIC DNA]</scope>
    <source>
        <strain evidence="7 8">RH-88</strain>
    </source>
</reference>
<organism evidence="7 8">
    <name type="scientific">Toxoplasma gondii</name>
    <dbReference type="NCBI Taxonomy" id="5811"/>
    <lineage>
        <taxon>Eukaryota</taxon>
        <taxon>Sar</taxon>
        <taxon>Alveolata</taxon>
        <taxon>Apicomplexa</taxon>
        <taxon>Conoidasida</taxon>
        <taxon>Coccidia</taxon>
        <taxon>Eucoccidiorida</taxon>
        <taxon>Eimeriorina</taxon>
        <taxon>Sarcocystidae</taxon>
        <taxon>Toxoplasma</taxon>
    </lineage>
</organism>
<comment type="similarity">
    <text evidence="1">Belongs to the eukaryotic initiation factor 4G family.</text>
</comment>
<evidence type="ECO:0000313" key="8">
    <source>
        <dbReference type="Proteomes" id="UP000557509"/>
    </source>
</evidence>
<feature type="compositionally biased region" description="Basic and acidic residues" evidence="5">
    <location>
        <begin position="1474"/>
        <end position="1485"/>
    </location>
</feature>
<feature type="compositionally biased region" description="Polar residues" evidence="5">
    <location>
        <begin position="2441"/>
        <end position="2474"/>
    </location>
</feature>
<feature type="compositionally biased region" description="Basic and acidic residues" evidence="5">
    <location>
        <begin position="1995"/>
        <end position="2012"/>
    </location>
</feature>
<feature type="compositionally biased region" description="Basic and acidic residues" evidence="5">
    <location>
        <begin position="909"/>
        <end position="923"/>
    </location>
</feature>
<feature type="region of interest" description="Disordered" evidence="5">
    <location>
        <begin position="178"/>
        <end position="248"/>
    </location>
</feature>
<feature type="region of interest" description="Disordered" evidence="5">
    <location>
        <begin position="2355"/>
        <end position="2525"/>
    </location>
</feature>
<dbReference type="EMBL" id="JAAUHK010000194">
    <property type="protein sequence ID" value="KAF4642392.1"/>
    <property type="molecule type" value="Genomic_DNA"/>
</dbReference>
<protein>
    <submittedName>
        <fullName evidence="7">MIF4G domain-containing protein</fullName>
    </submittedName>
</protein>
<feature type="region of interest" description="Disordered" evidence="5">
    <location>
        <begin position="1634"/>
        <end position="1895"/>
    </location>
</feature>
<keyword evidence="8" id="KW-1185">Reference proteome</keyword>
<feature type="compositionally biased region" description="Low complexity" evidence="5">
    <location>
        <begin position="641"/>
        <end position="662"/>
    </location>
</feature>
<feature type="compositionally biased region" description="Low complexity" evidence="5">
    <location>
        <begin position="983"/>
        <end position="1008"/>
    </location>
</feature>